<evidence type="ECO:0000313" key="11">
    <source>
        <dbReference type="EMBL" id="TDB99829.1"/>
    </source>
</evidence>
<evidence type="ECO:0000259" key="10">
    <source>
        <dbReference type="Pfam" id="PF12323"/>
    </source>
</evidence>
<evidence type="ECO:0000259" key="9">
    <source>
        <dbReference type="Pfam" id="PF07282"/>
    </source>
</evidence>
<feature type="domain" description="Probable transposase IS891/IS1136/IS1341" evidence="8">
    <location>
        <begin position="170"/>
        <end position="283"/>
    </location>
</feature>
<comment type="similarity">
    <text evidence="2">In the N-terminal section; belongs to the transposase 2 family.</text>
</comment>
<dbReference type="InterPro" id="IPR021027">
    <property type="entry name" value="Transposase_put_HTH"/>
</dbReference>
<keyword evidence="3" id="KW-0815">Transposition</keyword>
<comment type="caution">
    <text evidence="11">The sequence shown here is derived from an EMBL/GenBank/DDBJ whole genome shotgun (WGS) entry which is preliminary data.</text>
</comment>
<keyword evidence="4" id="KW-0479">Metal-binding</keyword>
<evidence type="ECO:0000256" key="4">
    <source>
        <dbReference type="ARBA" id="ARBA00022723"/>
    </source>
</evidence>
<dbReference type="Proteomes" id="UP000295626">
    <property type="component" value="Unassembled WGS sequence"/>
</dbReference>
<evidence type="ECO:0000256" key="1">
    <source>
        <dbReference type="ARBA" id="ARBA00008761"/>
    </source>
</evidence>
<evidence type="ECO:0000259" key="8">
    <source>
        <dbReference type="Pfam" id="PF01385"/>
    </source>
</evidence>
<evidence type="ECO:0000256" key="6">
    <source>
        <dbReference type="ARBA" id="ARBA00023125"/>
    </source>
</evidence>
<dbReference type="InterPro" id="IPR051399">
    <property type="entry name" value="RNA-guided_DNA_endo/Transpos"/>
</dbReference>
<evidence type="ECO:0000256" key="7">
    <source>
        <dbReference type="ARBA" id="ARBA00023172"/>
    </source>
</evidence>
<dbReference type="Pfam" id="PF07282">
    <property type="entry name" value="Cas12f1-like_TNB"/>
    <property type="match status" value="1"/>
</dbReference>
<evidence type="ECO:0000256" key="3">
    <source>
        <dbReference type="ARBA" id="ARBA00022578"/>
    </source>
</evidence>
<feature type="domain" description="Cas12f1-like TNB" evidence="9">
    <location>
        <begin position="295"/>
        <end position="361"/>
    </location>
</feature>
<keyword evidence="12" id="KW-1185">Reference proteome</keyword>
<dbReference type="PANTHER" id="PTHR30405">
    <property type="entry name" value="TRANSPOSASE"/>
    <property type="match status" value="1"/>
</dbReference>
<reference evidence="11 12" key="1">
    <citation type="submission" date="2019-02" db="EMBL/GenBank/DDBJ databases">
        <title>Draft genome sequences of novel Actinobacteria.</title>
        <authorList>
            <person name="Sahin N."/>
            <person name="Ay H."/>
            <person name="Saygin H."/>
        </authorList>
    </citation>
    <scope>NUCLEOTIDE SEQUENCE [LARGE SCALE GENOMIC DNA]</scope>
    <source>
        <strain evidence="11 12">JCM 30529</strain>
    </source>
</reference>
<dbReference type="InterPro" id="IPR001959">
    <property type="entry name" value="Transposase"/>
</dbReference>
<protein>
    <submittedName>
        <fullName evidence="11">Transposase</fullName>
    </submittedName>
</protein>
<dbReference type="NCBIfam" id="NF040570">
    <property type="entry name" value="guided_TnpB"/>
    <property type="match status" value="1"/>
</dbReference>
<organism evidence="11 12">
    <name type="scientific">Micromonospora fluostatini</name>
    <dbReference type="NCBI Taxonomy" id="1629071"/>
    <lineage>
        <taxon>Bacteria</taxon>
        <taxon>Bacillati</taxon>
        <taxon>Actinomycetota</taxon>
        <taxon>Actinomycetes</taxon>
        <taxon>Micromonosporales</taxon>
        <taxon>Micromonosporaceae</taxon>
        <taxon>Micromonospora</taxon>
    </lineage>
</organism>
<feature type="domain" description="Transposase putative helix-turn-helix" evidence="10">
    <location>
        <begin position="1"/>
        <end position="41"/>
    </location>
</feature>
<name>A0ABY2DJ03_9ACTN</name>
<keyword evidence="5" id="KW-0862">Zinc</keyword>
<evidence type="ECO:0000256" key="5">
    <source>
        <dbReference type="ARBA" id="ARBA00022833"/>
    </source>
</evidence>
<keyword evidence="6" id="KW-0238">DNA-binding</keyword>
<accession>A0ABY2DJ03</accession>
<dbReference type="PANTHER" id="PTHR30405:SF25">
    <property type="entry name" value="RNA-GUIDED DNA ENDONUCLEASE INSQ-RELATED"/>
    <property type="match status" value="1"/>
</dbReference>
<evidence type="ECO:0000256" key="2">
    <source>
        <dbReference type="ARBA" id="ARBA00011044"/>
    </source>
</evidence>
<dbReference type="EMBL" id="SMKE01000141">
    <property type="protein sequence ID" value="TDB99829.1"/>
    <property type="molecule type" value="Genomic_DNA"/>
</dbReference>
<dbReference type="Pfam" id="PF12323">
    <property type="entry name" value="HTH_OrfB_IS605"/>
    <property type="match status" value="1"/>
</dbReference>
<proteinExistence type="inferred from homology"/>
<comment type="similarity">
    <text evidence="1">In the C-terminal section; belongs to the transposase 35 family.</text>
</comment>
<dbReference type="InterPro" id="IPR010095">
    <property type="entry name" value="Cas12f1-like_TNB"/>
</dbReference>
<sequence length="396" mass="43790">MQVRYRYRLNPTLGQRAALAKAFGCARVVFNDGLRLRERARLAGGGYVSNGDVQKTVVTEAKKTPEREWLGEVSSVVLVQAVNDLHRAYRNFFDSLTGRRKGRRVGAPRFRSKRGTQSIRLTRNGFTLRGSGRLYVAKVGDIPVVWSRDLPSQPSSATVMLDAAGRYWVSFVVEVPEAPLPDNGREVGVDLGLTHFAITSDGVKVDNPRWLRIKARHLARAQRALCRKKKGSANRRKAARKTAKLHARVADTRRDWLHKLSTTLIRDNQAVYVEDLAVSGMARTRLAKSVHDAGWSTFVRMLEYKAVLNGRTFGKIDRWHPSTRTCSTCGLLGDKVSLAVRSWTCQCGAAHDRDVNAAKNILTAGRAERLNACGGDVRPLRAVAVAGEAGTHRSAA</sequence>
<evidence type="ECO:0000313" key="12">
    <source>
        <dbReference type="Proteomes" id="UP000295626"/>
    </source>
</evidence>
<gene>
    <name evidence="11" type="ORF">E1091_06095</name>
</gene>
<dbReference type="Pfam" id="PF01385">
    <property type="entry name" value="OrfB_IS605"/>
    <property type="match status" value="1"/>
</dbReference>
<keyword evidence="7" id="KW-0233">DNA recombination</keyword>